<organism evidence="2 3">
    <name type="scientific">Cryoendolithus antarcticus</name>
    <dbReference type="NCBI Taxonomy" id="1507870"/>
    <lineage>
        <taxon>Eukaryota</taxon>
        <taxon>Fungi</taxon>
        <taxon>Dikarya</taxon>
        <taxon>Ascomycota</taxon>
        <taxon>Pezizomycotina</taxon>
        <taxon>Dothideomycetes</taxon>
        <taxon>Dothideomycetidae</taxon>
        <taxon>Cladosporiales</taxon>
        <taxon>Cladosporiaceae</taxon>
        <taxon>Cryoendolithus</taxon>
    </lineage>
</organism>
<dbReference type="STRING" id="1507870.A0A1V8T030"/>
<sequence>MALSPSVGDILMLSQTAWKIGRAFTKGRGSAPREFAEVERESDGLSQALKLVAETLHADGSILAAADQETQEAVATILDSANTTLSDLESFVERYSAVEKKTGTRTWSEVVIANYKTVQWTQSKGSITELRDMLQMHTNTINLTMQALQSRSLSRLERIAVPMAEKVDSIHDTVNGESGIGRKVDELHALMMAFANSTPSLVARERQGRNSAASSSTISTLESQRGKPREIEAAPTRLAIPPPRLSSNGTTTVSSAQDRRRMREDSAYYSLDQPGKPKDWTFESGSPPSNRSSVGGAAAVPQESTVVAGPSTWLSTPDMPPNSRRTSNIARRESSTLPFLLAMSSSEETRADSSDERLPAVEDSPISPRSVNHAAQPRGDSILPSPAKRPNASPERRPATPSSIMLPPRARSSTNASKRPSKGPTNGQNRNSAPGVPTFEKSLFRNAAILCDTRYKVVEYAEHDPAAVDPRFDTKMVPATTEGRICVIRKRERLPHGGTQTATSVWVISDDGEVRCQQKLPDGVETIPLCSYFDTDKVMLPSHTAGKDVTLRFHGTQWEDPIEKEAHTNWVNYVLESDEAAATFQSAIFERRLLGSFATLKTTLIHDGFKGTFTLEEQMVNIDVLRIWEEDGSNIAGGTGGIMALVHYASNFSDGWARWWMNSSRQPVRLKEDDVKHVKLKGIDIPYPKSGGGLARVPTSNGDIARRPSDMQGKKKGAEKRITGIRIEFRDLDERIKFMALMKRLQERMLPLPDI</sequence>
<dbReference type="AlphaFoldDB" id="A0A1V8T030"/>
<dbReference type="OrthoDB" id="5404564at2759"/>
<gene>
    <name evidence="2" type="ORF">B0A48_09697</name>
</gene>
<accession>A0A1V8T030</accession>
<feature type="compositionally biased region" description="Polar residues" evidence="1">
    <location>
        <begin position="411"/>
        <end position="432"/>
    </location>
</feature>
<evidence type="ECO:0008006" key="4">
    <source>
        <dbReference type="Google" id="ProtNLM"/>
    </source>
</evidence>
<name>A0A1V8T030_9PEZI</name>
<feature type="compositionally biased region" description="Basic and acidic residues" evidence="1">
    <location>
        <begin position="704"/>
        <end position="713"/>
    </location>
</feature>
<feature type="compositionally biased region" description="Basic and acidic residues" evidence="1">
    <location>
        <begin position="347"/>
        <end position="360"/>
    </location>
</feature>
<protein>
    <recommendedName>
        <fullName evidence="4">Fungal N-terminal domain-containing protein</fullName>
    </recommendedName>
</protein>
<dbReference type="InParanoid" id="A0A1V8T030"/>
<keyword evidence="3" id="KW-1185">Reference proteome</keyword>
<feature type="compositionally biased region" description="Polar residues" evidence="1">
    <location>
        <begin position="245"/>
        <end position="256"/>
    </location>
</feature>
<comment type="caution">
    <text evidence="2">The sequence shown here is derived from an EMBL/GenBank/DDBJ whole genome shotgun (WGS) entry which is preliminary data.</text>
</comment>
<proteinExistence type="predicted"/>
<dbReference type="EMBL" id="NAJO01000021">
    <property type="protein sequence ID" value="OQO04773.1"/>
    <property type="molecule type" value="Genomic_DNA"/>
</dbReference>
<feature type="compositionally biased region" description="Polar residues" evidence="1">
    <location>
        <begin position="283"/>
        <end position="293"/>
    </location>
</feature>
<dbReference type="Proteomes" id="UP000192596">
    <property type="component" value="Unassembled WGS sequence"/>
</dbReference>
<feature type="region of interest" description="Disordered" evidence="1">
    <location>
        <begin position="204"/>
        <end position="438"/>
    </location>
</feature>
<evidence type="ECO:0000313" key="2">
    <source>
        <dbReference type="EMBL" id="OQO04773.1"/>
    </source>
</evidence>
<dbReference type="PANTHER" id="PTHR38886:SF1">
    <property type="entry name" value="NACHT-NTPASE AND P-LOOP NTPASES N-TERMINAL DOMAIN-CONTAINING PROTEIN"/>
    <property type="match status" value="1"/>
</dbReference>
<feature type="compositionally biased region" description="Polar residues" evidence="1">
    <location>
        <begin position="209"/>
        <end position="223"/>
    </location>
</feature>
<reference evidence="3" key="1">
    <citation type="submission" date="2017-03" db="EMBL/GenBank/DDBJ databases">
        <title>Genomes of endolithic fungi from Antarctica.</title>
        <authorList>
            <person name="Coleine C."/>
            <person name="Masonjones S."/>
            <person name="Stajich J.E."/>
        </authorList>
    </citation>
    <scope>NUCLEOTIDE SEQUENCE [LARGE SCALE GENOMIC DNA]</scope>
    <source>
        <strain evidence="3">CCFEE 5527</strain>
    </source>
</reference>
<evidence type="ECO:0000313" key="3">
    <source>
        <dbReference type="Proteomes" id="UP000192596"/>
    </source>
</evidence>
<feature type="region of interest" description="Disordered" evidence="1">
    <location>
        <begin position="696"/>
        <end position="717"/>
    </location>
</feature>
<dbReference type="PANTHER" id="PTHR38886">
    <property type="entry name" value="SESA DOMAIN-CONTAINING PROTEIN"/>
    <property type="match status" value="1"/>
</dbReference>
<evidence type="ECO:0000256" key="1">
    <source>
        <dbReference type="SAM" id="MobiDB-lite"/>
    </source>
</evidence>
<feature type="compositionally biased region" description="Basic and acidic residues" evidence="1">
    <location>
        <begin position="257"/>
        <end position="266"/>
    </location>
</feature>